<name>A0A1X7TAH3_AMPQE</name>
<dbReference type="Gene3D" id="3.30.530.20">
    <property type="match status" value="1"/>
</dbReference>
<sequence>LRNLELLKLRFGERTEEGIDFRTMGNQNAARLLEEMFHISELDLMNPVTYRDQSNGWKFQGIEKDVVILKKKKVSESPFHSFIGKGLIDLSPQEVYNWVRNPNQRYIFDNMLKELHVVKQIESDLYILHMQHETTQCFLRQSRDFCILVCERSEFIPVLLNN</sequence>
<dbReference type="AlphaFoldDB" id="A0A1X7TAH3"/>
<dbReference type="InterPro" id="IPR023393">
    <property type="entry name" value="START-like_dom_sf"/>
</dbReference>
<reference evidence="1" key="1">
    <citation type="submission" date="2017-05" db="UniProtKB">
        <authorList>
            <consortium name="EnsemblMetazoa"/>
        </authorList>
    </citation>
    <scope>IDENTIFICATION</scope>
</reference>
<protein>
    <recommendedName>
        <fullName evidence="2">START domain-containing protein</fullName>
    </recommendedName>
</protein>
<evidence type="ECO:0008006" key="2">
    <source>
        <dbReference type="Google" id="ProtNLM"/>
    </source>
</evidence>
<dbReference type="eggNOG" id="ENOG502S3CU">
    <property type="taxonomic scope" value="Eukaryota"/>
</dbReference>
<dbReference type="PANTHER" id="PTHR47117:SF8">
    <property type="entry name" value="KINESIN FAMILY MEMBER 16B"/>
    <property type="match status" value="1"/>
</dbReference>
<dbReference type="PANTHER" id="PTHR47117">
    <property type="entry name" value="STAR-RELATED LIPID TRANSFER PROTEIN 9"/>
    <property type="match status" value="1"/>
</dbReference>
<organism evidence="1">
    <name type="scientific">Amphimedon queenslandica</name>
    <name type="common">Sponge</name>
    <dbReference type="NCBI Taxonomy" id="400682"/>
    <lineage>
        <taxon>Eukaryota</taxon>
        <taxon>Metazoa</taxon>
        <taxon>Porifera</taxon>
        <taxon>Demospongiae</taxon>
        <taxon>Heteroscleromorpha</taxon>
        <taxon>Haplosclerida</taxon>
        <taxon>Niphatidae</taxon>
        <taxon>Amphimedon</taxon>
    </lineage>
</organism>
<proteinExistence type="predicted"/>
<evidence type="ECO:0000313" key="1">
    <source>
        <dbReference type="EnsemblMetazoa" id="Aqu2.1.11305_001"/>
    </source>
</evidence>
<dbReference type="SUPFAM" id="SSF55961">
    <property type="entry name" value="Bet v1-like"/>
    <property type="match status" value="1"/>
</dbReference>
<accession>A0A1X7TAH3</accession>
<dbReference type="OrthoDB" id="3176171at2759"/>
<dbReference type="EnsemblMetazoa" id="Aqu2.1.11305_001">
    <property type="protein sequence ID" value="Aqu2.1.11305_001"/>
    <property type="gene ID" value="Aqu2.1.11305"/>
</dbReference>
<dbReference type="InParanoid" id="A0A1X7TAH3"/>